<feature type="domain" description="Peptidase S26" evidence="10">
    <location>
        <begin position="54"/>
        <end position="232"/>
    </location>
</feature>
<dbReference type="EC" id="3.4.21.89" evidence="4 8"/>
<keyword evidence="5 8" id="KW-0645">Protease</keyword>
<dbReference type="PRINTS" id="PR00727">
    <property type="entry name" value="LEADERPTASE"/>
</dbReference>
<proteinExistence type="inferred from homology"/>
<evidence type="ECO:0000256" key="7">
    <source>
        <dbReference type="PIRSR" id="PIRSR600223-1"/>
    </source>
</evidence>
<evidence type="ECO:0000313" key="11">
    <source>
        <dbReference type="EMBL" id="ACZ41835.1"/>
    </source>
</evidence>
<comment type="similarity">
    <text evidence="3 9">Belongs to the peptidase S26 family.</text>
</comment>
<dbReference type="InterPro" id="IPR000223">
    <property type="entry name" value="Pept_S26A_signal_pept_1"/>
</dbReference>
<comment type="subcellular location">
    <subcellularLocation>
        <location evidence="2">Cell membrane</location>
        <topology evidence="2">Single-pass type II membrane protein</topology>
    </subcellularLocation>
    <subcellularLocation>
        <location evidence="9">Membrane</location>
        <topology evidence="9">Single-pass type II membrane protein</topology>
    </subcellularLocation>
</comment>
<evidence type="ECO:0000256" key="3">
    <source>
        <dbReference type="ARBA" id="ARBA00009370"/>
    </source>
</evidence>
<accession>D1CFX9</accession>
<dbReference type="AlphaFoldDB" id="D1CFX9"/>
<name>D1CFX9_THET1</name>
<dbReference type="PROSITE" id="PS00501">
    <property type="entry name" value="SPASE_I_1"/>
    <property type="match status" value="1"/>
</dbReference>
<feature type="active site" evidence="7">
    <location>
        <position position="148"/>
    </location>
</feature>
<dbReference type="NCBIfam" id="TIGR02227">
    <property type="entry name" value="sigpep_I_bact"/>
    <property type="match status" value="1"/>
</dbReference>
<dbReference type="KEGG" id="ttr:Tter_0918"/>
<keyword evidence="6 8" id="KW-0378">Hydrolase</keyword>
<feature type="active site" evidence="7">
    <location>
        <position position="80"/>
    </location>
</feature>
<sequence>MYLDLIRFRIPYRDCNFSVCGVIVQREVDGAASTEVSQSEVGSIKKRSFARELLETLILTIVIFVGVRAVVQSFRVEGESMYPTLLNNELVLVNKALYWHVDKDSLLARLALGPETGTGDVYLFRAPQRGDVIVFHATNAQPGTDYIKRIIGIPGDTVTIVDGAVWVNGRKLTEPYVHGVTTEAMPFSQNTWKVPAGKFFVLGDNRYHSSDSRSWGYVSLNDIIGKAFFSYWPVSRIGPIPGGLKISGVHLANRGFVSLPVLSELYVRYSD</sequence>
<dbReference type="InterPro" id="IPR019756">
    <property type="entry name" value="Pept_S26A_signal_pept_1_Ser-AS"/>
</dbReference>
<evidence type="ECO:0000256" key="6">
    <source>
        <dbReference type="ARBA" id="ARBA00022801"/>
    </source>
</evidence>
<evidence type="ECO:0000256" key="8">
    <source>
        <dbReference type="RuleBase" id="RU003993"/>
    </source>
</evidence>
<dbReference type="Proteomes" id="UP000000323">
    <property type="component" value="Chromosome 1"/>
</dbReference>
<dbReference type="Pfam" id="PF10502">
    <property type="entry name" value="Peptidase_S26"/>
    <property type="match status" value="1"/>
</dbReference>
<dbReference type="PROSITE" id="PS00760">
    <property type="entry name" value="SPASE_I_2"/>
    <property type="match status" value="1"/>
</dbReference>
<protein>
    <recommendedName>
        <fullName evidence="4 8">Signal peptidase I</fullName>
        <ecNumber evidence="4 8">3.4.21.89</ecNumber>
    </recommendedName>
</protein>
<evidence type="ECO:0000259" key="10">
    <source>
        <dbReference type="Pfam" id="PF10502"/>
    </source>
</evidence>
<dbReference type="STRING" id="525904.Tter_0918"/>
<keyword evidence="12" id="KW-1185">Reference proteome</keyword>
<dbReference type="GO" id="GO:0009003">
    <property type="term" value="F:signal peptidase activity"/>
    <property type="evidence" value="ECO:0007669"/>
    <property type="project" value="UniProtKB-EC"/>
</dbReference>
<dbReference type="eggNOG" id="COG0681">
    <property type="taxonomic scope" value="Bacteria"/>
</dbReference>
<evidence type="ECO:0000313" key="12">
    <source>
        <dbReference type="Proteomes" id="UP000000323"/>
    </source>
</evidence>
<dbReference type="PROSITE" id="PS00761">
    <property type="entry name" value="SPASE_I_3"/>
    <property type="match status" value="1"/>
</dbReference>
<dbReference type="PANTHER" id="PTHR43390:SF1">
    <property type="entry name" value="CHLOROPLAST PROCESSING PEPTIDASE"/>
    <property type="match status" value="1"/>
</dbReference>
<dbReference type="GO" id="GO:0005886">
    <property type="term" value="C:plasma membrane"/>
    <property type="evidence" value="ECO:0007669"/>
    <property type="project" value="UniProtKB-SubCell"/>
</dbReference>
<dbReference type="HOGENOM" id="CLU_028723_5_1_0"/>
<gene>
    <name evidence="11" type="ordered locus">Tter_0918</name>
</gene>
<dbReference type="CDD" id="cd06530">
    <property type="entry name" value="S26_SPase_I"/>
    <property type="match status" value="1"/>
</dbReference>
<dbReference type="InterPro" id="IPR019758">
    <property type="entry name" value="Pept_S26A_signal_pept_1_CS"/>
</dbReference>
<comment type="catalytic activity">
    <reaction evidence="1 8">
        <text>Cleavage of hydrophobic, N-terminal signal or leader sequences from secreted and periplasmic proteins.</text>
        <dbReference type="EC" id="3.4.21.89"/>
    </reaction>
</comment>
<evidence type="ECO:0000256" key="2">
    <source>
        <dbReference type="ARBA" id="ARBA00004401"/>
    </source>
</evidence>
<organism evidence="11 12">
    <name type="scientific">Thermobaculum terrenum (strain ATCC BAA-798 / CCMEE 7001 / YNP1)</name>
    <dbReference type="NCBI Taxonomy" id="525904"/>
    <lineage>
        <taxon>Bacteria</taxon>
        <taxon>Bacillati</taxon>
        <taxon>Chloroflexota</taxon>
        <taxon>Chloroflexia</taxon>
        <taxon>Candidatus Thermobaculales</taxon>
        <taxon>Candidatus Thermobaculaceae</taxon>
        <taxon>Thermobaculum</taxon>
    </lineage>
</organism>
<dbReference type="EMBL" id="CP001825">
    <property type="protein sequence ID" value="ACZ41835.1"/>
    <property type="molecule type" value="Genomic_DNA"/>
</dbReference>
<evidence type="ECO:0000256" key="5">
    <source>
        <dbReference type="ARBA" id="ARBA00022670"/>
    </source>
</evidence>
<evidence type="ECO:0000256" key="4">
    <source>
        <dbReference type="ARBA" id="ARBA00013208"/>
    </source>
</evidence>
<dbReference type="PANTHER" id="PTHR43390">
    <property type="entry name" value="SIGNAL PEPTIDASE I"/>
    <property type="match status" value="1"/>
</dbReference>
<reference evidence="12" key="1">
    <citation type="journal article" date="2010" name="Stand. Genomic Sci.">
        <title>Complete genome sequence of 'Thermobaculum terrenum' type strain (YNP1).</title>
        <authorList>
            <person name="Kiss H."/>
            <person name="Cleland D."/>
            <person name="Lapidus A."/>
            <person name="Lucas S."/>
            <person name="Glavina Del Rio T."/>
            <person name="Nolan M."/>
            <person name="Tice H."/>
            <person name="Han C."/>
            <person name="Goodwin L."/>
            <person name="Pitluck S."/>
            <person name="Liolios K."/>
            <person name="Ivanova N."/>
            <person name="Mavromatis K."/>
            <person name="Ovchinnikova G."/>
            <person name="Pati A."/>
            <person name="Chen A."/>
            <person name="Palaniappan K."/>
            <person name="Land M."/>
            <person name="Hauser L."/>
            <person name="Chang Y."/>
            <person name="Jeffries C."/>
            <person name="Lu M."/>
            <person name="Brettin T."/>
            <person name="Detter J."/>
            <person name="Goker M."/>
            <person name="Tindall B."/>
            <person name="Beck B."/>
            <person name="McDermott T."/>
            <person name="Woyke T."/>
            <person name="Bristow J."/>
            <person name="Eisen J."/>
            <person name="Markowitz V."/>
            <person name="Hugenholtz P."/>
            <person name="Kyrpides N."/>
            <person name="Klenk H."/>
            <person name="Cheng J."/>
        </authorList>
    </citation>
    <scope>NUCLEOTIDE SEQUENCE [LARGE SCALE GENOMIC DNA]</scope>
    <source>
        <strain evidence="12">ATCC BAA-798 / YNP1</strain>
    </source>
</reference>
<dbReference type="GO" id="GO:0004252">
    <property type="term" value="F:serine-type endopeptidase activity"/>
    <property type="evidence" value="ECO:0007669"/>
    <property type="project" value="InterPro"/>
</dbReference>
<dbReference type="Gene3D" id="2.10.109.10">
    <property type="entry name" value="Umud Fragment, subunit A"/>
    <property type="match status" value="1"/>
</dbReference>
<dbReference type="SUPFAM" id="SSF51306">
    <property type="entry name" value="LexA/Signal peptidase"/>
    <property type="match status" value="1"/>
</dbReference>
<dbReference type="InterPro" id="IPR019533">
    <property type="entry name" value="Peptidase_S26"/>
</dbReference>
<evidence type="ECO:0000256" key="9">
    <source>
        <dbReference type="RuleBase" id="RU362042"/>
    </source>
</evidence>
<dbReference type="InterPro" id="IPR036286">
    <property type="entry name" value="LexA/Signal_pep-like_sf"/>
</dbReference>
<dbReference type="InterPro" id="IPR019757">
    <property type="entry name" value="Pept_S26A_signal_pept_1_Lys-AS"/>
</dbReference>
<evidence type="ECO:0000256" key="1">
    <source>
        <dbReference type="ARBA" id="ARBA00000677"/>
    </source>
</evidence>
<dbReference type="GO" id="GO:0006465">
    <property type="term" value="P:signal peptide processing"/>
    <property type="evidence" value="ECO:0007669"/>
    <property type="project" value="InterPro"/>
</dbReference>